<organism evidence="3 4">
    <name type="scientific">Stakelama tenebrarum</name>
    <dbReference type="NCBI Taxonomy" id="2711215"/>
    <lineage>
        <taxon>Bacteria</taxon>
        <taxon>Pseudomonadati</taxon>
        <taxon>Pseudomonadota</taxon>
        <taxon>Alphaproteobacteria</taxon>
        <taxon>Sphingomonadales</taxon>
        <taxon>Sphingomonadaceae</taxon>
        <taxon>Stakelama</taxon>
    </lineage>
</organism>
<evidence type="ECO:0000256" key="1">
    <source>
        <dbReference type="SAM" id="SignalP"/>
    </source>
</evidence>
<evidence type="ECO:0000313" key="3">
    <source>
        <dbReference type="EMBL" id="QIG81626.1"/>
    </source>
</evidence>
<evidence type="ECO:0000313" key="4">
    <source>
        <dbReference type="Proteomes" id="UP000501568"/>
    </source>
</evidence>
<feature type="domain" description="Putative auto-transporter adhesin head GIN" evidence="2">
    <location>
        <begin position="41"/>
        <end position="223"/>
    </location>
</feature>
<dbReference type="EMBL" id="CP049109">
    <property type="protein sequence ID" value="QIG81626.1"/>
    <property type="molecule type" value="Genomic_DNA"/>
</dbReference>
<dbReference type="InterPro" id="IPR021255">
    <property type="entry name" value="DUF2807"/>
</dbReference>
<dbReference type="Proteomes" id="UP000501568">
    <property type="component" value="Chromosome"/>
</dbReference>
<dbReference type="PANTHER" id="PTHR39200:SF1">
    <property type="entry name" value="AUTO-TRANSPORTER ADHESIN HEAD GIN DOMAIN-CONTAINING PROTEIN-RELATED"/>
    <property type="match status" value="1"/>
</dbReference>
<dbReference type="RefSeq" id="WP_165328553.1">
    <property type="nucleotide sequence ID" value="NZ_CP049109.1"/>
</dbReference>
<dbReference type="Gene3D" id="2.160.20.120">
    <property type="match status" value="1"/>
</dbReference>
<feature type="signal peptide" evidence="1">
    <location>
        <begin position="1"/>
        <end position="18"/>
    </location>
</feature>
<dbReference type="Pfam" id="PF10988">
    <property type="entry name" value="DUF2807"/>
    <property type="match status" value="1"/>
</dbReference>
<dbReference type="PANTHER" id="PTHR39200">
    <property type="entry name" value="HYPOTHETICAL EXPORTED PROTEIN"/>
    <property type="match status" value="1"/>
</dbReference>
<feature type="chain" id="PRO_5026066472" evidence="1">
    <location>
        <begin position="19"/>
        <end position="239"/>
    </location>
</feature>
<protein>
    <submittedName>
        <fullName evidence="3">DUF2807 domain-containing protein</fullName>
    </submittedName>
</protein>
<gene>
    <name evidence="3" type="ORF">G5C33_18755</name>
</gene>
<evidence type="ECO:0000259" key="2">
    <source>
        <dbReference type="Pfam" id="PF10988"/>
    </source>
</evidence>
<keyword evidence="1" id="KW-0732">Signal</keyword>
<name>A0A6G6YAM3_9SPHN</name>
<proteinExistence type="predicted"/>
<keyword evidence="4" id="KW-1185">Reference proteome</keyword>
<dbReference type="KEGG" id="spzr:G5C33_18755"/>
<sequence length="239" mass="23873">MRQLILLAALPLAACGFAGNDGSGRAQSSGERAVRDFAATDFTRVLLRGSDDVTVAIGDGFKVHAEGPAEEIAELRIEVVDGELRIASDHDRSWSWGSREGVRVQVTMPRVEGASISGSGDMDVARAEGDFAGSVSGSGNLVIHAIDAQTVSLAISGSGDIEADGTAQSLDASVDGSGDIDAEGLTVTQASVSVSGSGDISATVNGNASVSIVGSGDVDLGGDANCTISKSGSGDVSCG</sequence>
<reference evidence="3 4" key="1">
    <citation type="submission" date="2020-02" db="EMBL/GenBank/DDBJ databases">
        <authorList>
            <person name="Zheng R.K."/>
            <person name="Sun C.M."/>
        </authorList>
    </citation>
    <scope>NUCLEOTIDE SEQUENCE [LARGE SCALE GENOMIC DNA]</scope>
    <source>
        <strain evidence="4">zrk23</strain>
    </source>
</reference>
<dbReference type="AlphaFoldDB" id="A0A6G6YAM3"/>
<accession>A0A6G6YAM3</accession>